<keyword evidence="1" id="KW-0812">Transmembrane</keyword>
<dbReference type="RefSeq" id="WP_188801628.1">
    <property type="nucleotide sequence ID" value="NZ_BMOK01000002.1"/>
</dbReference>
<keyword evidence="3" id="KW-1185">Reference proteome</keyword>
<feature type="transmembrane region" description="Helical" evidence="1">
    <location>
        <begin position="30"/>
        <end position="49"/>
    </location>
</feature>
<accession>A0A917S0D9</accession>
<sequence>MVNAILVILAVFVVAALIGIAGAIAYGNGLLALLSAFAVILFMWIGFFIKGKQQASQTKK</sequence>
<feature type="transmembrane region" description="Helical" evidence="1">
    <location>
        <begin position="5"/>
        <end position="24"/>
    </location>
</feature>
<organism evidence="2 3">
    <name type="scientific">Sporolactobacillus putidus</name>
    <dbReference type="NCBI Taxonomy" id="492735"/>
    <lineage>
        <taxon>Bacteria</taxon>
        <taxon>Bacillati</taxon>
        <taxon>Bacillota</taxon>
        <taxon>Bacilli</taxon>
        <taxon>Bacillales</taxon>
        <taxon>Sporolactobacillaceae</taxon>
        <taxon>Sporolactobacillus</taxon>
    </lineage>
</organism>
<dbReference type="Proteomes" id="UP000654670">
    <property type="component" value="Unassembled WGS sequence"/>
</dbReference>
<dbReference type="EMBL" id="BMOK01000002">
    <property type="protein sequence ID" value="GGL45020.1"/>
    <property type="molecule type" value="Genomic_DNA"/>
</dbReference>
<evidence type="ECO:0000313" key="3">
    <source>
        <dbReference type="Proteomes" id="UP000654670"/>
    </source>
</evidence>
<keyword evidence="1" id="KW-0472">Membrane</keyword>
<reference evidence="2" key="1">
    <citation type="journal article" date="2014" name="Int. J. Syst. Evol. Microbiol.">
        <title>Complete genome sequence of Corynebacterium casei LMG S-19264T (=DSM 44701T), isolated from a smear-ripened cheese.</title>
        <authorList>
            <consortium name="US DOE Joint Genome Institute (JGI-PGF)"/>
            <person name="Walter F."/>
            <person name="Albersmeier A."/>
            <person name="Kalinowski J."/>
            <person name="Ruckert C."/>
        </authorList>
    </citation>
    <scope>NUCLEOTIDE SEQUENCE</scope>
    <source>
        <strain evidence="2">JCM 15325</strain>
    </source>
</reference>
<comment type="caution">
    <text evidence="2">The sequence shown here is derived from an EMBL/GenBank/DDBJ whole genome shotgun (WGS) entry which is preliminary data.</text>
</comment>
<reference evidence="2" key="2">
    <citation type="submission" date="2020-09" db="EMBL/GenBank/DDBJ databases">
        <authorList>
            <person name="Sun Q."/>
            <person name="Ohkuma M."/>
        </authorList>
    </citation>
    <scope>NUCLEOTIDE SEQUENCE</scope>
    <source>
        <strain evidence="2">JCM 15325</strain>
    </source>
</reference>
<gene>
    <name evidence="2" type="ORF">GCM10007968_06340</name>
</gene>
<name>A0A917S0D9_9BACL</name>
<keyword evidence="1" id="KW-1133">Transmembrane helix</keyword>
<evidence type="ECO:0000313" key="2">
    <source>
        <dbReference type="EMBL" id="GGL45020.1"/>
    </source>
</evidence>
<proteinExistence type="predicted"/>
<protein>
    <recommendedName>
        <fullName evidence="4">DUF1328 domain-containing protein</fullName>
    </recommendedName>
</protein>
<dbReference type="AlphaFoldDB" id="A0A917S0D9"/>
<evidence type="ECO:0008006" key="4">
    <source>
        <dbReference type="Google" id="ProtNLM"/>
    </source>
</evidence>
<evidence type="ECO:0000256" key="1">
    <source>
        <dbReference type="SAM" id="Phobius"/>
    </source>
</evidence>